<evidence type="ECO:0000313" key="3">
    <source>
        <dbReference type="Proteomes" id="UP000064967"/>
    </source>
</evidence>
<keyword evidence="2" id="KW-0645">Protease</keyword>
<dbReference type="PANTHER" id="PTHR43019">
    <property type="entry name" value="SERINE ENDOPROTEASE DEGS"/>
    <property type="match status" value="1"/>
</dbReference>
<dbReference type="EMBL" id="CP012333">
    <property type="protein sequence ID" value="AKU94417.1"/>
    <property type="molecule type" value="Genomic_DNA"/>
</dbReference>
<keyword evidence="2" id="KW-0378">Hydrolase</keyword>
<protein>
    <submittedName>
        <fullName evidence="2">Serine protease, DegP/HtrA, do-like</fullName>
    </submittedName>
</protein>
<dbReference type="PRINTS" id="PR00834">
    <property type="entry name" value="PROTEASES2C"/>
</dbReference>
<dbReference type="RefSeq" id="WP_169927263.1">
    <property type="nucleotide sequence ID" value="NZ_CP012333.1"/>
</dbReference>
<reference evidence="2 3" key="1">
    <citation type="submission" date="2015-08" db="EMBL/GenBank/DDBJ databases">
        <authorList>
            <person name="Babu N.S."/>
            <person name="Beckwith C.J."/>
            <person name="Beseler K.G."/>
            <person name="Brison A."/>
            <person name="Carone J.V."/>
            <person name="Caskin T.P."/>
            <person name="Diamond M."/>
            <person name="Durham M.E."/>
            <person name="Foxe J.M."/>
            <person name="Go M."/>
            <person name="Henderson B.A."/>
            <person name="Jones I.B."/>
            <person name="McGettigan J.A."/>
            <person name="Micheletti S.J."/>
            <person name="Nasrallah M.E."/>
            <person name="Ortiz D."/>
            <person name="Piller C.R."/>
            <person name="Privatt S.R."/>
            <person name="Schneider S.L."/>
            <person name="Sharp S."/>
            <person name="Smith T.C."/>
            <person name="Stanton J.D."/>
            <person name="Ullery H.E."/>
            <person name="Wilson R.J."/>
            <person name="Serrano M.G."/>
            <person name="Buck G."/>
            <person name="Lee V."/>
            <person name="Wang Y."/>
            <person name="Carvalho R."/>
            <person name="Voegtly L."/>
            <person name="Shi R."/>
            <person name="Duckworth R."/>
            <person name="Johnson A."/>
            <person name="Loviza R."/>
            <person name="Walstead R."/>
            <person name="Shah Z."/>
            <person name="Kiflezghi M."/>
            <person name="Wade K."/>
            <person name="Ball S.L."/>
            <person name="Bradley K.W."/>
            <person name="Asai D.J."/>
            <person name="Bowman C.A."/>
            <person name="Russell D.A."/>
            <person name="Pope W.H."/>
            <person name="Jacobs-Sera D."/>
            <person name="Hendrix R.W."/>
            <person name="Hatfull G.F."/>
        </authorList>
    </citation>
    <scope>NUCLEOTIDE SEQUENCE [LARGE SCALE GENOMIC DNA]</scope>
    <source>
        <strain evidence="2 3">DSM 27648</strain>
    </source>
</reference>
<dbReference type="KEGG" id="llu:AKJ09_01081"/>
<dbReference type="InterPro" id="IPR043504">
    <property type="entry name" value="Peptidase_S1_PA_chymotrypsin"/>
</dbReference>
<dbReference type="GO" id="GO:0006508">
    <property type="term" value="P:proteolysis"/>
    <property type="evidence" value="ECO:0007669"/>
    <property type="project" value="UniProtKB-KW"/>
</dbReference>
<feature type="region of interest" description="Disordered" evidence="1">
    <location>
        <begin position="532"/>
        <end position="556"/>
    </location>
</feature>
<proteinExistence type="predicted"/>
<evidence type="ECO:0000256" key="1">
    <source>
        <dbReference type="SAM" id="MobiDB-lite"/>
    </source>
</evidence>
<dbReference type="Proteomes" id="UP000064967">
    <property type="component" value="Chromosome"/>
</dbReference>
<dbReference type="InterPro" id="IPR001940">
    <property type="entry name" value="Peptidase_S1C"/>
</dbReference>
<dbReference type="PANTHER" id="PTHR43019:SF23">
    <property type="entry name" value="PROTEASE DO-LIKE 5, CHLOROPLASTIC"/>
    <property type="match status" value="1"/>
</dbReference>
<dbReference type="AlphaFoldDB" id="A0A0K1PLL7"/>
<dbReference type="Pfam" id="PF13365">
    <property type="entry name" value="Trypsin_2"/>
    <property type="match status" value="1"/>
</dbReference>
<dbReference type="InterPro" id="IPR009003">
    <property type="entry name" value="Peptidase_S1_PA"/>
</dbReference>
<dbReference type="GO" id="GO:0004252">
    <property type="term" value="F:serine-type endopeptidase activity"/>
    <property type="evidence" value="ECO:0007669"/>
    <property type="project" value="InterPro"/>
</dbReference>
<gene>
    <name evidence="2" type="ORF">AKJ09_01081</name>
</gene>
<sequence>MATPLLRAIEVEEALGMPLPDDGSEARRAYAVVRDALRAEATARIEALTALATAARQPTRDAQVAVSHLFDSCEDVKSPNCERIAQAAGGVAWGSEKSVSAFAEPLSTLRDAKGRHEIRDAETAVRRAAEALRSARASQEIASRPWAHRDRALELAAAWPNGCATADAPAQVSDLYSDTAPNLRKLTVVIEARPAEALSSQFNYAANNTQRRDLASLYSGIAGGMTGSGIVLAFRNGQTISKYVITNRHVVEHATKLDIVLEGGERLSNVSIAHLDDAYDLAILGIPATARVAEKGGLGFSPHLAHDGEAVVATGYPGLMGSPSFQTTRGFVSNERVLLKNDDGNGLFHVQHSAPIDPGSSGGPLTSEDGKLLGVNAFKMRGRDGVALAVPASALVRALDSVLHPRDEKRAQRKACLALASELASPEPRTSVIRKMLGTEIVTAIGIESYNRAMSRDPAAFERFTSEPLEAISQDVAGRIIDEASYANGIQVFEGCTDTAGAPPSLTFGDGSVRKLRFAREHGRIALMDIELPETTPAPAPSAPAKAPAITKNKKK</sequence>
<name>A0A0K1PLL7_9BACT</name>
<evidence type="ECO:0000313" key="2">
    <source>
        <dbReference type="EMBL" id="AKU94417.1"/>
    </source>
</evidence>
<keyword evidence="3" id="KW-1185">Reference proteome</keyword>
<dbReference type="SUPFAM" id="SSF50494">
    <property type="entry name" value="Trypsin-like serine proteases"/>
    <property type="match status" value="1"/>
</dbReference>
<dbReference type="Gene3D" id="2.40.10.10">
    <property type="entry name" value="Trypsin-like serine proteases"/>
    <property type="match status" value="2"/>
</dbReference>
<accession>A0A0K1PLL7</accession>
<dbReference type="STRING" id="1391654.AKJ09_01081"/>
<organism evidence="2 3">
    <name type="scientific">Labilithrix luteola</name>
    <dbReference type="NCBI Taxonomy" id="1391654"/>
    <lineage>
        <taxon>Bacteria</taxon>
        <taxon>Pseudomonadati</taxon>
        <taxon>Myxococcota</taxon>
        <taxon>Polyangia</taxon>
        <taxon>Polyangiales</taxon>
        <taxon>Labilitrichaceae</taxon>
        <taxon>Labilithrix</taxon>
    </lineage>
</organism>